<keyword evidence="3" id="KW-0539">Nucleus</keyword>
<feature type="region of interest" description="Disordered" evidence="4">
    <location>
        <begin position="1280"/>
        <end position="1299"/>
    </location>
</feature>
<feature type="region of interest" description="Disordered" evidence="4">
    <location>
        <begin position="881"/>
        <end position="901"/>
    </location>
</feature>
<name>A0A3M6V2W7_POCDA</name>
<accession>A0A3M6V2W7</accession>
<feature type="compositionally biased region" description="Polar residues" evidence="4">
    <location>
        <begin position="450"/>
        <end position="466"/>
    </location>
</feature>
<keyword evidence="1" id="KW-0805">Transcription regulation</keyword>
<proteinExistence type="predicted"/>
<feature type="compositionally biased region" description="Polar residues" evidence="4">
    <location>
        <begin position="1280"/>
        <end position="1290"/>
    </location>
</feature>
<evidence type="ECO:0000259" key="5">
    <source>
        <dbReference type="PROSITE" id="PS51011"/>
    </source>
</evidence>
<feature type="region of interest" description="Disordered" evidence="4">
    <location>
        <begin position="959"/>
        <end position="1106"/>
    </location>
</feature>
<feature type="domain" description="ARID" evidence="5">
    <location>
        <begin position="615"/>
        <end position="715"/>
    </location>
</feature>
<dbReference type="PROSITE" id="PS51011">
    <property type="entry name" value="ARID"/>
    <property type="match status" value="1"/>
</dbReference>
<dbReference type="SMART" id="SM01014">
    <property type="entry name" value="ARID"/>
    <property type="match status" value="1"/>
</dbReference>
<organism evidence="6 7">
    <name type="scientific">Pocillopora damicornis</name>
    <name type="common">Cauliflower coral</name>
    <name type="synonym">Millepora damicornis</name>
    <dbReference type="NCBI Taxonomy" id="46731"/>
    <lineage>
        <taxon>Eukaryota</taxon>
        <taxon>Metazoa</taxon>
        <taxon>Cnidaria</taxon>
        <taxon>Anthozoa</taxon>
        <taxon>Hexacorallia</taxon>
        <taxon>Scleractinia</taxon>
        <taxon>Astrocoeniina</taxon>
        <taxon>Pocilloporidae</taxon>
        <taxon>Pocillopora</taxon>
    </lineage>
</organism>
<keyword evidence="7" id="KW-1185">Reference proteome</keyword>
<gene>
    <name evidence="6" type="ORF">pdam_00009082</name>
</gene>
<dbReference type="PANTHER" id="PTHR13964:SF44">
    <property type="entry name" value="ARID DOMAIN-CONTAINING PROTEIN"/>
    <property type="match status" value="1"/>
</dbReference>
<dbReference type="InterPro" id="IPR036431">
    <property type="entry name" value="ARID_dom_sf"/>
</dbReference>
<dbReference type="STRING" id="46731.A0A3M6V2W7"/>
<evidence type="ECO:0000256" key="4">
    <source>
        <dbReference type="SAM" id="MobiDB-lite"/>
    </source>
</evidence>
<dbReference type="InterPro" id="IPR051232">
    <property type="entry name" value="ARID/SWI1_ChromRemod"/>
</dbReference>
<feature type="compositionally biased region" description="Basic and acidic residues" evidence="4">
    <location>
        <begin position="1010"/>
        <end position="1029"/>
    </location>
</feature>
<dbReference type="Gene3D" id="1.10.150.60">
    <property type="entry name" value="ARID DNA-binding domain"/>
    <property type="match status" value="1"/>
</dbReference>
<dbReference type="InterPro" id="IPR043151">
    <property type="entry name" value="BAH_sf"/>
</dbReference>
<dbReference type="EMBL" id="RCHS01000204">
    <property type="protein sequence ID" value="RMX60252.1"/>
    <property type="molecule type" value="Genomic_DNA"/>
</dbReference>
<evidence type="ECO:0000256" key="1">
    <source>
        <dbReference type="ARBA" id="ARBA00023015"/>
    </source>
</evidence>
<dbReference type="GO" id="GO:0005634">
    <property type="term" value="C:nucleus"/>
    <property type="evidence" value="ECO:0007669"/>
    <property type="project" value="TreeGrafter"/>
</dbReference>
<evidence type="ECO:0000256" key="2">
    <source>
        <dbReference type="ARBA" id="ARBA00023163"/>
    </source>
</evidence>
<sequence length="1299" mass="145696">MPVTEVQWIGASCGRHSTYTFYRGFRLIVDGVAKNFCLGEFYFVRNSTDQPICIAELQLVWYDASTDSQLASARLYFRPEDTPAGRLANHGQDELLYADQKVVIKCHDMAAWQNSGLQWNCGMLPLCESDFVCVNDKYYLNSNNVAKEKETLKTAREAWMKRDHPRSLHILTFPAYCRYRALKRRLLSGMFLTRAQLTALGGVIAEHKSIRVLFCRDSFHHPSLDKFELSGDNKAPVLKGRPRKKKKLTAQNNVLKKKRFVADIQNHLGNSPAAKRCKVSEEEESAGSDMSEGVQDKIKAPPAMGRKTKTNGPPPLIKPRIQVNNAEKAETAEIPKIAVQDVPLAKGEHTKIPPPLIPSSKIKADVLCLSQPLQSSQKEISTNISECSRTTPIQKQVFSSNAKLRDVENSMTHKKTVSLMKPHLTDRVRTNVTVIPASSSSSMSESRTSRVPNSLTENKKTSNGTAVTYTHNVDNSRTQPAIQANVHPPTVLSTRPVTTTQGTVSTQLAASTCNVMRNQPVACLQQPISSVQSVPAKSFQNATPISGPISSSVNINDVTKPRFSKENEEKHFRPPSVSEEKKENEMKQMEESILWKKKKKRLRMPGNVKDEVYDDDDEKFFMQTLRDFMRKNNQPLGKLPALGFKKVDGCLISSVNLWTMYNTVQKFGGYDAVTGKRLWRRVYDSLGASTTITSAATYTKRHYERLLLPYEKHIRNDLKRQMDEKNPPFADSCGQKELLDKTKKKLGLTVSNSKAVQPSFHADQAVVEKKQNQVMERDRNTHDNIAPVSSQQAIPLRVTSTPDVKRNVMHIAHSQEMKPVITTSAITTASYMQEISPVSVKSITEESKLWRSKSVASTEPLITSSSDRREKVVPVQQFSQEATVTQDRKQHRREEIRSHEETSARTNFVYAKNTVAVGTNLNQAIPPQRVSKVVNDDIRVVPPLQQLNTANKGREIIDLTSEDSPPGVQSRSHTVPQTQKEMQEISKVQRPIIGGGENSRLKHLQQSQIKQEHNDSSKHHSTKELKPKVEGSIVYGVQPYSGQPFNGNKVPSRVHESSPGFTTKKALDEVCPPLKQELSHSKQEKKRHKQARSENLEGCYTHSPSSESVDEHFAEWLRRQSTGQQQHPKSSTRHHYTPELGQLRYNYVSEDLCPPDCSCSLSASRKDEIRAPPPKPKKEHYEEELPFHGMTFYPGRWSPSSMMPDRPDLYISSPSAHLQGPPDALSSHLCTASRIFIPTPPMFSPTYHLGVAPVGAPALITGTDDQLHIHPHCLLGSTYPGTSNSRTPEGTNYPLYSFT</sequence>
<comment type="caution">
    <text evidence="6">The sequence shown here is derived from an EMBL/GenBank/DDBJ whole genome shotgun (WGS) entry which is preliminary data.</text>
</comment>
<evidence type="ECO:0000256" key="3">
    <source>
        <dbReference type="ARBA" id="ARBA00023242"/>
    </source>
</evidence>
<dbReference type="SMART" id="SM00501">
    <property type="entry name" value="BRIGHT"/>
    <property type="match status" value="1"/>
</dbReference>
<reference evidence="6 7" key="1">
    <citation type="journal article" date="2018" name="Sci. Rep.">
        <title>Comparative analysis of the Pocillopora damicornis genome highlights role of immune system in coral evolution.</title>
        <authorList>
            <person name="Cunning R."/>
            <person name="Bay R.A."/>
            <person name="Gillette P."/>
            <person name="Baker A.C."/>
            <person name="Traylor-Knowles N."/>
        </authorList>
    </citation>
    <scope>NUCLEOTIDE SEQUENCE [LARGE SCALE GENOMIC DNA]</scope>
    <source>
        <strain evidence="6">RSMAS</strain>
        <tissue evidence="6">Whole animal</tissue>
    </source>
</reference>
<dbReference type="SUPFAM" id="SSF46774">
    <property type="entry name" value="ARID-like"/>
    <property type="match status" value="1"/>
</dbReference>
<dbReference type="GO" id="GO:0000976">
    <property type="term" value="F:transcription cis-regulatory region binding"/>
    <property type="evidence" value="ECO:0007669"/>
    <property type="project" value="TreeGrafter"/>
</dbReference>
<keyword evidence="2" id="KW-0804">Transcription</keyword>
<dbReference type="GO" id="GO:0006357">
    <property type="term" value="P:regulation of transcription by RNA polymerase II"/>
    <property type="evidence" value="ECO:0007669"/>
    <property type="project" value="TreeGrafter"/>
</dbReference>
<feature type="region of interest" description="Disordered" evidence="4">
    <location>
        <begin position="562"/>
        <end position="585"/>
    </location>
</feature>
<feature type="region of interest" description="Disordered" evidence="4">
    <location>
        <begin position="272"/>
        <end position="294"/>
    </location>
</feature>
<dbReference type="InterPro" id="IPR001606">
    <property type="entry name" value="ARID_dom"/>
</dbReference>
<feature type="region of interest" description="Disordered" evidence="4">
    <location>
        <begin position="436"/>
        <end position="466"/>
    </location>
</feature>
<dbReference type="Gene3D" id="2.30.30.490">
    <property type="match status" value="1"/>
</dbReference>
<feature type="compositionally biased region" description="Polar residues" evidence="4">
    <location>
        <begin position="967"/>
        <end position="980"/>
    </location>
</feature>
<dbReference type="Proteomes" id="UP000275408">
    <property type="component" value="Unassembled WGS sequence"/>
</dbReference>
<feature type="compositionally biased region" description="Basic and acidic residues" evidence="4">
    <location>
        <begin position="886"/>
        <end position="901"/>
    </location>
</feature>
<dbReference type="PANTHER" id="PTHR13964">
    <property type="entry name" value="RBP-RELATED"/>
    <property type="match status" value="1"/>
</dbReference>
<dbReference type="OrthoDB" id="5957452at2759"/>
<evidence type="ECO:0000313" key="7">
    <source>
        <dbReference type="Proteomes" id="UP000275408"/>
    </source>
</evidence>
<evidence type="ECO:0000313" key="6">
    <source>
        <dbReference type="EMBL" id="RMX60252.1"/>
    </source>
</evidence>
<dbReference type="Pfam" id="PF01388">
    <property type="entry name" value="ARID"/>
    <property type="match status" value="1"/>
</dbReference>
<protein>
    <recommendedName>
        <fullName evidence="5">ARID domain-containing protein</fullName>
    </recommendedName>
</protein>